<dbReference type="CDD" id="cd00907">
    <property type="entry name" value="Bacterioferritin"/>
    <property type="match status" value="1"/>
</dbReference>
<feature type="binding site" evidence="10">
    <location>
        <position position="130"/>
    </location>
    <ligand>
        <name>Fe cation</name>
        <dbReference type="ChEBI" id="CHEBI:24875"/>
        <label>2</label>
    </ligand>
</feature>
<dbReference type="SUPFAM" id="SSF47240">
    <property type="entry name" value="Ferritin-like"/>
    <property type="match status" value="1"/>
</dbReference>
<comment type="similarity">
    <text evidence="9 11">Belongs to the bacterioferritin family.</text>
</comment>
<evidence type="ECO:0000256" key="11">
    <source>
        <dbReference type="RuleBase" id="RU000623"/>
    </source>
</evidence>
<dbReference type="NCBIfam" id="TIGR00754">
    <property type="entry name" value="bfr"/>
    <property type="match status" value="1"/>
</dbReference>
<evidence type="ECO:0000256" key="1">
    <source>
        <dbReference type="ARBA" id="ARBA00001970"/>
    </source>
</evidence>
<evidence type="ECO:0000256" key="9">
    <source>
        <dbReference type="PIRNR" id="PIRNR002560"/>
    </source>
</evidence>
<evidence type="ECO:0000256" key="6">
    <source>
        <dbReference type="ARBA" id="ARBA00023004"/>
    </source>
</evidence>
<dbReference type="EC" id="1.16.3.1" evidence="9"/>
<dbReference type="InterPro" id="IPR012347">
    <property type="entry name" value="Ferritin-like"/>
</dbReference>
<dbReference type="GO" id="GO:0004322">
    <property type="term" value="F:ferroxidase activity"/>
    <property type="evidence" value="ECO:0007669"/>
    <property type="project" value="UniProtKB-EC"/>
</dbReference>
<organism evidence="13">
    <name type="scientific">uncultured Acidimicrobiales bacterium</name>
    <dbReference type="NCBI Taxonomy" id="310071"/>
    <lineage>
        <taxon>Bacteria</taxon>
        <taxon>Bacillati</taxon>
        <taxon>Actinomycetota</taxon>
        <taxon>Acidimicrobiia</taxon>
        <taxon>Acidimicrobiales</taxon>
        <taxon>environmental samples</taxon>
    </lineage>
</organism>
<dbReference type="InterPro" id="IPR008331">
    <property type="entry name" value="Ferritin_DPS_dom"/>
</dbReference>
<feature type="binding site" description="axial binding residue" evidence="10">
    <location>
        <position position="52"/>
    </location>
    <ligand>
        <name>heme b</name>
        <dbReference type="ChEBI" id="CHEBI:60344"/>
        <note>ligand shared between dimeric partners</note>
    </ligand>
    <ligandPart>
        <name>Fe</name>
        <dbReference type="ChEBI" id="CHEBI:18248"/>
    </ligandPart>
</feature>
<proteinExistence type="inferred from homology"/>
<dbReference type="PIRSF" id="PIRSF002560">
    <property type="entry name" value="Bacterioferritin"/>
    <property type="match status" value="1"/>
</dbReference>
<reference evidence="13" key="1">
    <citation type="submission" date="2020-02" db="EMBL/GenBank/DDBJ databases">
        <authorList>
            <person name="Meier V. D."/>
        </authorList>
    </citation>
    <scope>NUCLEOTIDE SEQUENCE</scope>
    <source>
        <strain evidence="13">AVDCRST_MAG50</strain>
    </source>
</reference>
<evidence type="ECO:0000256" key="7">
    <source>
        <dbReference type="ARBA" id="ARBA00036243"/>
    </source>
</evidence>
<feature type="binding site" evidence="10">
    <location>
        <position position="94"/>
    </location>
    <ligand>
        <name>Fe cation</name>
        <dbReference type="ChEBI" id="CHEBI:24875"/>
        <label>2</label>
    </ligand>
</feature>
<evidence type="ECO:0000256" key="10">
    <source>
        <dbReference type="PIRSR" id="PIRSR002560-1"/>
    </source>
</evidence>
<dbReference type="AlphaFoldDB" id="A0A6J4IT44"/>
<feature type="binding site" evidence="10">
    <location>
        <position position="51"/>
    </location>
    <ligand>
        <name>Fe cation</name>
        <dbReference type="ChEBI" id="CHEBI:24875"/>
        <label>1</label>
    </ligand>
</feature>
<dbReference type="PANTHER" id="PTHR30295:SF0">
    <property type="entry name" value="BACTERIOFERRITIN"/>
    <property type="match status" value="1"/>
</dbReference>
<gene>
    <name evidence="13" type="ORF">AVDCRST_MAG50-2950</name>
</gene>
<comment type="cofactor">
    <cofactor evidence="1">
        <name>heme b</name>
        <dbReference type="ChEBI" id="CHEBI:60344"/>
    </cofactor>
</comment>
<evidence type="ECO:0000256" key="4">
    <source>
        <dbReference type="ARBA" id="ARBA00022617"/>
    </source>
</evidence>
<comment type="function">
    <text evidence="9">Iron-storage protein, whose ferroxidase center binds Fe(2+), oxidizes it using dioxygen to Fe(3+), and participates in the subsequent Fe(3+) oxide mineral core formation within the central cavity of the BFR protein shell.</text>
</comment>
<dbReference type="GO" id="GO:0008199">
    <property type="term" value="F:ferric iron binding"/>
    <property type="evidence" value="ECO:0007669"/>
    <property type="project" value="InterPro"/>
</dbReference>
<feature type="binding site" evidence="10">
    <location>
        <position position="18"/>
    </location>
    <ligand>
        <name>Fe cation</name>
        <dbReference type="ChEBI" id="CHEBI:24875"/>
        <label>1</label>
    </ligand>
</feature>
<dbReference type="PROSITE" id="PS50905">
    <property type="entry name" value="FERRITIN_LIKE"/>
    <property type="match status" value="1"/>
</dbReference>
<evidence type="ECO:0000256" key="8">
    <source>
        <dbReference type="ARBA" id="ARBA00047990"/>
    </source>
</evidence>
<dbReference type="PANTHER" id="PTHR30295">
    <property type="entry name" value="BACTERIOFERRITIN"/>
    <property type="match status" value="1"/>
</dbReference>
<name>A0A6J4IT44_9ACTN</name>
<feature type="binding site" evidence="10">
    <location>
        <position position="50"/>
    </location>
    <ligand>
        <name>Fe cation</name>
        <dbReference type="ChEBI" id="CHEBI:24875"/>
        <label>3</label>
    </ligand>
</feature>
<dbReference type="Pfam" id="PF00210">
    <property type="entry name" value="Ferritin"/>
    <property type="match status" value="1"/>
</dbReference>
<feature type="binding site" evidence="10">
    <location>
        <position position="127"/>
    </location>
    <ligand>
        <name>Fe cation</name>
        <dbReference type="ChEBI" id="CHEBI:24875"/>
        <label>1</label>
    </ligand>
</feature>
<protein>
    <recommendedName>
        <fullName evidence="9 11">Bacterioferritin</fullName>
        <ecNumber evidence="9">1.16.3.1</ecNumber>
    </recommendedName>
</protein>
<evidence type="ECO:0000256" key="5">
    <source>
        <dbReference type="ARBA" id="ARBA00022723"/>
    </source>
</evidence>
<keyword evidence="5 9" id="KW-0479">Metal-binding</keyword>
<dbReference type="Gene3D" id="1.20.1260.10">
    <property type="match status" value="1"/>
</dbReference>
<dbReference type="InterPro" id="IPR009078">
    <property type="entry name" value="Ferritin-like_SF"/>
</dbReference>
<accession>A0A6J4IT44</accession>
<dbReference type="GO" id="GO:0006826">
    <property type="term" value="P:iron ion transport"/>
    <property type="evidence" value="ECO:0007669"/>
    <property type="project" value="InterPro"/>
</dbReference>
<dbReference type="GO" id="GO:0020037">
    <property type="term" value="F:heme binding"/>
    <property type="evidence" value="ECO:0007669"/>
    <property type="project" value="TreeGrafter"/>
</dbReference>
<keyword evidence="3 9" id="KW-0409">Iron storage</keyword>
<dbReference type="InterPro" id="IPR002024">
    <property type="entry name" value="Bacterioferritin"/>
</dbReference>
<evidence type="ECO:0000256" key="3">
    <source>
        <dbReference type="ARBA" id="ARBA00022434"/>
    </source>
</evidence>
<keyword evidence="6 9" id="KW-0408">Iron</keyword>
<evidence type="ECO:0000313" key="13">
    <source>
        <dbReference type="EMBL" id="CAA9260068.1"/>
    </source>
</evidence>
<dbReference type="InterPro" id="IPR009040">
    <property type="entry name" value="Ferritin-like_diiron"/>
</dbReference>
<evidence type="ECO:0000259" key="12">
    <source>
        <dbReference type="PROSITE" id="PS50905"/>
    </source>
</evidence>
<feature type="binding site" evidence="10">
    <location>
        <position position="51"/>
    </location>
    <ligand>
        <name>Fe cation</name>
        <dbReference type="ChEBI" id="CHEBI:24875"/>
        <label>2</label>
    </ligand>
</feature>
<dbReference type="EMBL" id="CADCTF010000127">
    <property type="protein sequence ID" value="CAA9260068.1"/>
    <property type="molecule type" value="Genomic_DNA"/>
</dbReference>
<evidence type="ECO:0000256" key="2">
    <source>
        <dbReference type="ARBA" id="ARBA00011637"/>
    </source>
</evidence>
<dbReference type="GO" id="GO:0006879">
    <property type="term" value="P:intracellular iron ion homeostasis"/>
    <property type="evidence" value="ECO:0007669"/>
    <property type="project" value="UniProtKB-KW"/>
</dbReference>
<comment type="catalytic activity">
    <reaction evidence="8 9">
        <text>4 Fe(2+) + O2 + 4 H(+) = 4 Fe(3+) + 2 H2O</text>
        <dbReference type="Rhea" id="RHEA:11148"/>
        <dbReference type="ChEBI" id="CHEBI:15377"/>
        <dbReference type="ChEBI" id="CHEBI:15378"/>
        <dbReference type="ChEBI" id="CHEBI:15379"/>
        <dbReference type="ChEBI" id="CHEBI:29033"/>
        <dbReference type="ChEBI" id="CHEBI:29034"/>
        <dbReference type="EC" id="1.16.3.1"/>
    </reaction>
</comment>
<comment type="catalytic activity">
    <reaction evidence="7">
        <text>Fe(2+)(in) = Fe(2+)(out)</text>
        <dbReference type="Rhea" id="RHEA:28486"/>
        <dbReference type="ChEBI" id="CHEBI:29033"/>
    </reaction>
</comment>
<dbReference type="GO" id="GO:0005829">
    <property type="term" value="C:cytosol"/>
    <property type="evidence" value="ECO:0007669"/>
    <property type="project" value="TreeGrafter"/>
</dbReference>
<keyword evidence="13" id="KW-0560">Oxidoreductase</keyword>
<dbReference type="PRINTS" id="PR00601">
    <property type="entry name" value="BACFERRITIN"/>
</dbReference>
<feature type="binding site" evidence="10">
    <location>
        <position position="127"/>
    </location>
    <ligand>
        <name>Fe cation</name>
        <dbReference type="ChEBI" id="CHEBI:24875"/>
        <label>2</label>
    </ligand>
</feature>
<keyword evidence="4 11" id="KW-0349">Heme</keyword>
<feature type="domain" description="Ferritin-like diiron" evidence="12">
    <location>
        <begin position="1"/>
        <end position="145"/>
    </location>
</feature>
<sequence>MQGNADVIELLNDVLTAELTAINQYFIDAKMLSNWGYERLGSKFREDSIDEMKDADALIDRILYLEGIPNLQRLGTVRVGETPTEKLQLALDVERLAIERLNRGIPMCWSQGDNGSREVLERILHGEEEHADWLETQLELIKQLGEQHYLSQQTGA</sequence>
<dbReference type="PROSITE" id="PS00549">
    <property type="entry name" value="BACTERIOFERRITIN"/>
    <property type="match status" value="1"/>
</dbReference>
<comment type="subunit">
    <text evidence="2">Homooligomer of 24 subunits, arranged as 12 dimers, that are packed together to form an approximately spherical molecule with a central cavity, in which large amounts of iron can be deposited.</text>
</comment>